<organism evidence="1">
    <name type="scientific">marine sediment metagenome</name>
    <dbReference type="NCBI Taxonomy" id="412755"/>
    <lineage>
        <taxon>unclassified sequences</taxon>
        <taxon>metagenomes</taxon>
        <taxon>ecological metagenomes</taxon>
    </lineage>
</organism>
<reference evidence="1" key="1">
    <citation type="journal article" date="2015" name="Nature">
        <title>Complex archaea that bridge the gap between prokaryotes and eukaryotes.</title>
        <authorList>
            <person name="Spang A."/>
            <person name="Saw J.H."/>
            <person name="Jorgensen S.L."/>
            <person name="Zaremba-Niedzwiedzka K."/>
            <person name="Martijn J."/>
            <person name="Lind A.E."/>
            <person name="van Eijk R."/>
            <person name="Schleper C."/>
            <person name="Guy L."/>
            <person name="Ettema T.J."/>
        </authorList>
    </citation>
    <scope>NUCLEOTIDE SEQUENCE</scope>
</reference>
<dbReference type="AlphaFoldDB" id="A0A0F9RBM3"/>
<sequence length="119" mass="13755">MVSSVNLNEIFSEWDELNSQVQESFGQFDFSKIKEIRGKQNKIEDKIFDILKEIAPENIKSMLPEDCGDLEVGYETKGKVFYFVTIDEEGSTDEDIKLNAFTIDINKKVSLIKDFEMKD</sequence>
<dbReference type="EMBL" id="LAZR01001026">
    <property type="protein sequence ID" value="KKN52264.1"/>
    <property type="molecule type" value="Genomic_DNA"/>
</dbReference>
<comment type="caution">
    <text evidence="1">The sequence shown here is derived from an EMBL/GenBank/DDBJ whole genome shotgun (WGS) entry which is preliminary data.</text>
</comment>
<name>A0A0F9RBM3_9ZZZZ</name>
<evidence type="ECO:0000313" key="1">
    <source>
        <dbReference type="EMBL" id="KKN52264.1"/>
    </source>
</evidence>
<gene>
    <name evidence="1" type="ORF">LCGC14_0614270</name>
</gene>
<protein>
    <submittedName>
        <fullName evidence="1">Uncharacterized protein</fullName>
    </submittedName>
</protein>
<proteinExistence type="predicted"/>
<accession>A0A0F9RBM3</accession>